<evidence type="ECO:0000313" key="4">
    <source>
        <dbReference type="Proteomes" id="UP000075755"/>
    </source>
</evidence>
<evidence type="ECO:0000313" key="2">
    <source>
        <dbReference type="EMBL" id="AMS43398.1"/>
    </source>
</evidence>
<reference evidence="3 5" key="2">
    <citation type="submission" date="2020-08" db="EMBL/GenBank/DDBJ databases">
        <title>Genomic Encyclopedia of Type Strains, Phase IV (KMG-IV): sequencing the most valuable type-strain genomes for metagenomic binning, comparative biology and taxonomic classification.</title>
        <authorList>
            <person name="Goeker M."/>
        </authorList>
    </citation>
    <scope>NUCLEOTIDE SEQUENCE [LARGE SCALE GENOMIC DNA]</scope>
    <source>
        <strain evidence="3 5">DSM 10368</strain>
    </source>
</reference>
<dbReference type="KEGG" id="aak:AA2016_4486"/>
<evidence type="ECO:0000313" key="5">
    <source>
        <dbReference type="Proteomes" id="UP000577697"/>
    </source>
</evidence>
<dbReference type="Proteomes" id="UP000577697">
    <property type="component" value="Unassembled WGS sequence"/>
</dbReference>
<name>A0AAC8YRY5_AMIAI</name>
<feature type="region of interest" description="Disordered" evidence="1">
    <location>
        <begin position="19"/>
        <end position="40"/>
    </location>
</feature>
<dbReference type="RefSeq" id="WP_157097135.1">
    <property type="nucleotide sequence ID" value="NZ_CP015005.1"/>
</dbReference>
<evidence type="ECO:0000256" key="1">
    <source>
        <dbReference type="SAM" id="MobiDB-lite"/>
    </source>
</evidence>
<gene>
    <name evidence="2" type="ORF">AA2016_4486</name>
    <name evidence="3" type="ORF">FHS67_002364</name>
</gene>
<reference evidence="2 4" key="1">
    <citation type="submission" date="2016-03" db="EMBL/GenBank/DDBJ databases">
        <title>Complete genome of Aminobacter aminovorans KCTC 2477.</title>
        <authorList>
            <person name="Kim K.M."/>
        </authorList>
    </citation>
    <scope>NUCLEOTIDE SEQUENCE [LARGE SCALE GENOMIC DNA]</scope>
    <source>
        <strain evidence="2 4">KCTC 2477</strain>
    </source>
</reference>
<proteinExistence type="predicted"/>
<protein>
    <submittedName>
        <fullName evidence="2">Uncharacterized protein</fullName>
    </submittedName>
</protein>
<dbReference type="AlphaFoldDB" id="A0AAC8YRY5"/>
<dbReference type="EMBL" id="JACICB010000008">
    <property type="protein sequence ID" value="MBB3706044.1"/>
    <property type="molecule type" value="Genomic_DNA"/>
</dbReference>
<keyword evidence="5" id="KW-1185">Reference proteome</keyword>
<sequence length="53" mass="5375">MTLQIEIGGRVLLAEQERAGDAAIQPGQQTGGDKSAEKGDSIAAIPLAGALKE</sequence>
<dbReference type="Proteomes" id="UP000075755">
    <property type="component" value="Chromosome"/>
</dbReference>
<evidence type="ECO:0000313" key="3">
    <source>
        <dbReference type="EMBL" id="MBB3706044.1"/>
    </source>
</evidence>
<accession>A0AAC8YRY5</accession>
<dbReference type="EMBL" id="CP015005">
    <property type="protein sequence ID" value="AMS43398.1"/>
    <property type="molecule type" value="Genomic_DNA"/>
</dbReference>
<organism evidence="2 4">
    <name type="scientific">Aminobacter aminovorans</name>
    <name type="common">Chelatobacter heintzii</name>
    <dbReference type="NCBI Taxonomy" id="83263"/>
    <lineage>
        <taxon>Bacteria</taxon>
        <taxon>Pseudomonadati</taxon>
        <taxon>Pseudomonadota</taxon>
        <taxon>Alphaproteobacteria</taxon>
        <taxon>Hyphomicrobiales</taxon>
        <taxon>Phyllobacteriaceae</taxon>
        <taxon>Aminobacter</taxon>
    </lineage>
</organism>